<sequence>MKVGKFLLVLVLLIGTKTLVAQERVDHQKMNYLFNPKQNSILYNDTLYKGSNQFKALFLSSDDKDLIRLYHQHQTAKIVGNISFTVGTLGIVFASSNNSISSGTKWGVIGGGVFCMIAGTLNIVRAQSAMQKAVYLFNKKHSKATVDIDVSGNNAGLVVNF</sequence>
<evidence type="ECO:0000256" key="1">
    <source>
        <dbReference type="SAM" id="Phobius"/>
    </source>
</evidence>
<feature type="transmembrane region" description="Helical" evidence="1">
    <location>
        <begin position="106"/>
        <end position="124"/>
    </location>
</feature>
<keyword evidence="1" id="KW-0472">Membrane</keyword>
<gene>
    <name evidence="2" type="ORF">GALL_205230</name>
</gene>
<protein>
    <submittedName>
        <fullName evidence="2">Uncharacterized protein</fullName>
    </submittedName>
</protein>
<accession>A0A1J5RP49</accession>
<dbReference type="AlphaFoldDB" id="A0A1J5RP49"/>
<organism evidence="2">
    <name type="scientific">mine drainage metagenome</name>
    <dbReference type="NCBI Taxonomy" id="410659"/>
    <lineage>
        <taxon>unclassified sequences</taxon>
        <taxon>metagenomes</taxon>
        <taxon>ecological metagenomes</taxon>
    </lineage>
</organism>
<proteinExistence type="predicted"/>
<keyword evidence="1" id="KW-1133">Transmembrane helix</keyword>
<name>A0A1J5RP49_9ZZZZ</name>
<comment type="caution">
    <text evidence="2">The sequence shown here is derived from an EMBL/GenBank/DDBJ whole genome shotgun (WGS) entry which is preliminary data.</text>
</comment>
<evidence type="ECO:0000313" key="2">
    <source>
        <dbReference type="EMBL" id="OIQ97513.1"/>
    </source>
</evidence>
<keyword evidence="1" id="KW-0812">Transmembrane</keyword>
<dbReference type="EMBL" id="MLJW01000132">
    <property type="protein sequence ID" value="OIQ97513.1"/>
    <property type="molecule type" value="Genomic_DNA"/>
</dbReference>
<reference evidence="2" key="1">
    <citation type="submission" date="2016-10" db="EMBL/GenBank/DDBJ databases">
        <title>Sequence of Gallionella enrichment culture.</title>
        <authorList>
            <person name="Poehlein A."/>
            <person name="Muehling M."/>
            <person name="Daniel R."/>
        </authorList>
    </citation>
    <scope>NUCLEOTIDE SEQUENCE</scope>
</reference>